<evidence type="ECO:0008006" key="8">
    <source>
        <dbReference type="Google" id="ProtNLM"/>
    </source>
</evidence>
<gene>
    <name evidence="6" type="ORF">OEA41_004774</name>
</gene>
<accession>A0AAE0DEV2</accession>
<evidence type="ECO:0000313" key="7">
    <source>
        <dbReference type="Proteomes" id="UP001276659"/>
    </source>
</evidence>
<dbReference type="EMBL" id="JASNWA010000010">
    <property type="protein sequence ID" value="KAK3168327.1"/>
    <property type="molecule type" value="Genomic_DNA"/>
</dbReference>
<dbReference type="SUPFAM" id="SSF103473">
    <property type="entry name" value="MFS general substrate transporter"/>
    <property type="match status" value="1"/>
</dbReference>
<evidence type="ECO:0000256" key="2">
    <source>
        <dbReference type="ARBA" id="ARBA00022692"/>
    </source>
</evidence>
<comment type="caution">
    <text evidence="6">The sequence shown here is derived from an EMBL/GenBank/DDBJ whole genome shotgun (WGS) entry which is preliminary data.</text>
</comment>
<name>A0AAE0DEV2_9LECA</name>
<keyword evidence="2 5" id="KW-0812">Transmembrane</keyword>
<dbReference type="InterPro" id="IPR011701">
    <property type="entry name" value="MFS"/>
</dbReference>
<evidence type="ECO:0000256" key="4">
    <source>
        <dbReference type="ARBA" id="ARBA00023136"/>
    </source>
</evidence>
<feature type="transmembrane region" description="Helical" evidence="5">
    <location>
        <begin position="241"/>
        <end position="260"/>
    </location>
</feature>
<feature type="transmembrane region" description="Helical" evidence="5">
    <location>
        <begin position="90"/>
        <end position="107"/>
    </location>
</feature>
<feature type="transmembrane region" description="Helical" evidence="5">
    <location>
        <begin position="324"/>
        <end position="345"/>
    </location>
</feature>
<dbReference type="GO" id="GO:0005886">
    <property type="term" value="C:plasma membrane"/>
    <property type="evidence" value="ECO:0007669"/>
    <property type="project" value="TreeGrafter"/>
</dbReference>
<feature type="transmembrane region" description="Helical" evidence="5">
    <location>
        <begin position="351"/>
        <end position="376"/>
    </location>
</feature>
<keyword evidence="7" id="KW-1185">Reference proteome</keyword>
<feature type="transmembrane region" description="Helical" evidence="5">
    <location>
        <begin position="64"/>
        <end position="84"/>
    </location>
</feature>
<dbReference type="InterPro" id="IPR036259">
    <property type="entry name" value="MFS_trans_sf"/>
</dbReference>
<evidence type="ECO:0000256" key="3">
    <source>
        <dbReference type="ARBA" id="ARBA00022989"/>
    </source>
</evidence>
<dbReference type="Proteomes" id="UP001276659">
    <property type="component" value="Unassembled WGS sequence"/>
</dbReference>
<keyword evidence="4 5" id="KW-0472">Membrane</keyword>
<evidence type="ECO:0000256" key="5">
    <source>
        <dbReference type="SAM" id="Phobius"/>
    </source>
</evidence>
<organism evidence="6 7">
    <name type="scientific">Lepraria neglecta</name>
    <dbReference type="NCBI Taxonomy" id="209136"/>
    <lineage>
        <taxon>Eukaryota</taxon>
        <taxon>Fungi</taxon>
        <taxon>Dikarya</taxon>
        <taxon>Ascomycota</taxon>
        <taxon>Pezizomycotina</taxon>
        <taxon>Lecanoromycetes</taxon>
        <taxon>OSLEUM clade</taxon>
        <taxon>Lecanoromycetidae</taxon>
        <taxon>Lecanorales</taxon>
        <taxon>Lecanorineae</taxon>
        <taxon>Stereocaulaceae</taxon>
        <taxon>Lepraria</taxon>
    </lineage>
</organism>
<dbReference type="GO" id="GO:0022857">
    <property type="term" value="F:transmembrane transporter activity"/>
    <property type="evidence" value="ECO:0007669"/>
    <property type="project" value="InterPro"/>
</dbReference>
<feature type="transmembrane region" description="Helical" evidence="5">
    <location>
        <begin position="383"/>
        <end position="405"/>
    </location>
</feature>
<dbReference type="AlphaFoldDB" id="A0AAE0DEV2"/>
<dbReference type="Gene3D" id="1.20.1250.20">
    <property type="entry name" value="MFS general substrate transporter like domains"/>
    <property type="match status" value="1"/>
</dbReference>
<keyword evidence="3 5" id="KW-1133">Transmembrane helix</keyword>
<proteinExistence type="predicted"/>
<dbReference type="PANTHER" id="PTHR23502">
    <property type="entry name" value="MAJOR FACILITATOR SUPERFAMILY"/>
    <property type="match status" value="1"/>
</dbReference>
<dbReference type="Pfam" id="PF07690">
    <property type="entry name" value="MFS_1"/>
    <property type="match status" value="1"/>
</dbReference>
<feature type="transmembrane region" description="Helical" evidence="5">
    <location>
        <begin position="417"/>
        <end position="439"/>
    </location>
</feature>
<feature type="transmembrane region" description="Helical" evidence="5">
    <location>
        <begin position="280"/>
        <end position="303"/>
    </location>
</feature>
<sequence>MLPLQAHTELRAAVESHAFKAYSNDAQPSITPYPNVKTSADVVVDFDGPDDRYNPLNWPFRKKFITTVLYGFTTMGSTWASSIFGRKPAVLIPYFLAAVFSFGTVTAKDIQTIKITRFFAGFFGSTPVTNTGGVLGDIWASTERGTAIVGYAFAVVEGLVVGPIVGGPVVEMDGILDRLLSMLFLDVLILDESYPSRLLVYKARRLRFETGNWALHAKFEEWDVSLKEMAIKFGVRPFKMLMTPICFFVALYSSFVYGILYANLATFPIEFQEERGQNLLIGALPFLALLIGILIGGAANVLNQSYYNRRFIANGNKAVPEARLPPMMVGSIVFAGGLFLFGWTSDKSIPWIAPCIGATLMGFGFFTIFQSALNYLIDTFQRYAASAVATNTFLRSGFAGAFPLFIDPMYHKLGIPWASSVFAFFGVALIQIPYLFFIYGKWLRCRGKYSANMG</sequence>
<evidence type="ECO:0000313" key="6">
    <source>
        <dbReference type="EMBL" id="KAK3168327.1"/>
    </source>
</evidence>
<reference evidence="6" key="1">
    <citation type="submission" date="2022-11" db="EMBL/GenBank/DDBJ databases">
        <title>Chromosomal genome sequence assembly and mating type (MAT) locus characterization of the leprose asexual lichenized fungus Lepraria neglecta (Nyl.) Erichsen.</title>
        <authorList>
            <person name="Allen J.L."/>
            <person name="Pfeffer B."/>
        </authorList>
    </citation>
    <scope>NUCLEOTIDE SEQUENCE</scope>
    <source>
        <strain evidence="6">Allen 5258</strain>
    </source>
</reference>
<comment type="subcellular location">
    <subcellularLocation>
        <location evidence="1">Membrane</location>
        <topology evidence="1">Multi-pass membrane protein</topology>
    </subcellularLocation>
</comment>
<dbReference type="PANTHER" id="PTHR23502:SF59">
    <property type="entry name" value="MULTIDRUG TRANSPORTER, PUTATIVE (AFU_ORTHOLOGUE AFUA_1G10370)-RELATED"/>
    <property type="match status" value="1"/>
</dbReference>
<evidence type="ECO:0000256" key="1">
    <source>
        <dbReference type="ARBA" id="ARBA00004141"/>
    </source>
</evidence>
<protein>
    <recommendedName>
        <fullName evidence="8">MFS general substrate transporter</fullName>
    </recommendedName>
</protein>